<evidence type="ECO:0000256" key="13">
    <source>
        <dbReference type="SAM" id="MobiDB-lite"/>
    </source>
</evidence>
<dbReference type="PANTHER" id="PTHR47170">
    <property type="entry name" value="MALONYL-COA ACP TRANSACYLASE, ACP-BINDING"/>
    <property type="match status" value="1"/>
</dbReference>
<evidence type="ECO:0000256" key="1">
    <source>
        <dbReference type="ARBA" id="ARBA00004173"/>
    </source>
</evidence>
<dbReference type="InterPro" id="IPR014043">
    <property type="entry name" value="Acyl_transferase_dom"/>
</dbReference>
<dbReference type="InterPro" id="IPR016036">
    <property type="entry name" value="Malonyl_transacylase_ACP-bd"/>
</dbReference>
<dbReference type="AlphaFoldDB" id="A0A8J4SND2"/>
<dbReference type="GO" id="GO:0004314">
    <property type="term" value="F:[acyl-carrier-protein] S-malonyltransferase activity"/>
    <property type="evidence" value="ECO:0007669"/>
    <property type="project" value="UniProtKB-EC"/>
</dbReference>
<sequence length="368" mass="41159">MASIFSRRLCHTTISRRAIHLSNQSRDIQPCDSNGSRKWTQYDNRPPDIDPPKTSILLFPGQGAQFVGMGKQLIDIPKVKEMFQCANEVLRTNLLRLCLEGPQSKLDQTIHCQPATYVVALAAATKLFEDDAEVIRNCVATAGFSLGEITSLVFAGALTFEQGLQLVRVRAEAMQKACEQIKGAMTSVFVSHDSQLKLAMLSAVNHCKVHLHMENPECRVANYLYSDCKVIAGNLEAVEFVEQHADQFSIRRFKRLPVSGAFHTALMRPATKPLSNVLSRFEQLQVPRIPVVSAVDVFPYQSVEGIKRKLSLQLVKPVLWEQTLHALYARPTDAPFPRTVEFGPGKQLGSMLRMVNRKAFAYYQSVDV</sequence>
<dbReference type="UniPathway" id="UPA00094"/>
<dbReference type="OrthoDB" id="541883at2759"/>
<evidence type="ECO:0000313" key="15">
    <source>
        <dbReference type="EMBL" id="KAF5399752.1"/>
    </source>
</evidence>
<protein>
    <recommendedName>
        <fullName evidence="3">[acyl-carrier-protein] S-malonyltransferase</fullName>
        <ecNumber evidence="3">2.3.1.39</ecNumber>
    </recommendedName>
    <alternativeName>
        <fullName evidence="12">[Acyl-carrier-protein] malonyltransferase</fullName>
    </alternativeName>
</protein>
<dbReference type="InterPro" id="IPR001227">
    <property type="entry name" value="Ac_transferase_dom_sf"/>
</dbReference>
<comment type="pathway">
    <text evidence="2">Lipid metabolism; fatty acid biosynthesis.</text>
</comment>
<dbReference type="GO" id="GO:0006633">
    <property type="term" value="P:fatty acid biosynthetic process"/>
    <property type="evidence" value="ECO:0007669"/>
    <property type="project" value="UniProtKB-UniPathway"/>
</dbReference>
<dbReference type="EC" id="2.3.1.39" evidence="3"/>
<organism evidence="15 16">
    <name type="scientific">Paragonimus heterotremus</name>
    <dbReference type="NCBI Taxonomy" id="100268"/>
    <lineage>
        <taxon>Eukaryota</taxon>
        <taxon>Metazoa</taxon>
        <taxon>Spiralia</taxon>
        <taxon>Lophotrochozoa</taxon>
        <taxon>Platyhelminthes</taxon>
        <taxon>Trematoda</taxon>
        <taxon>Digenea</taxon>
        <taxon>Plagiorchiida</taxon>
        <taxon>Troglotremata</taxon>
        <taxon>Troglotrematidae</taxon>
        <taxon>Paragonimus</taxon>
    </lineage>
</organism>
<reference evidence="15" key="1">
    <citation type="submission" date="2019-05" db="EMBL/GenBank/DDBJ databases">
        <title>Annotation for the trematode Paragonimus heterotremus.</title>
        <authorList>
            <person name="Choi Y.-J."/>
        </authorList>
    </citation>
    <scope>NUCLEOTIDE SEQUENCE</scope>
    <source>
        <strain evidence="15">LC</strain>
    </source>
</reference>
<dbReference type="Pfam" id="PF00698">
    <property type="entry name" value="Acyl_transf_1"/>
    <property type="match status" value="1"/>
</dbReference>
<dbReference type="FunFam" id="3.30.70.250:FF:000005">
    <property type="entry name" value="Malonyl-CoA-acyl carrier protein transacylase, mitochondrial"/>
    <property type="match status" value="1"/>
</dbReference>
<name>A0A8J4SND2_9TREM</name>
<dbReference type="SUPFAM" id="SSF52151">
    <property type="entry name" value="FabD/lysophospholipase-like"/>
    <property type="match status" value="1"/>
</dbReference>
<evidence type="ECO:0000256" key="8">
    <source>
        <dbReference type="ARBA" id="ARBA00023098"/>
    </source>
</evidence>
<dbReference type="Proteomes" id="UP000748531">
    <property type="component" value="Unassembled WGS sequence"/>
</dbReference>
<dbReference type="InterPro" id="IPR016035">
    <property type="entry name" value="Acyl_Trfase/lysoPLipase"/>
</dbReference>
<gene>
    <name evidence="15" type="ORF">PHET_06162</name>
</gene>
<accession>A0A8J4SND2</accession>
<evidence type="ECO:0000256" key="7">
    <source>
        <dbReference type="ARBA" id="ARBA00022946"/>
    </source>
</evidence>
<evidence type="ECO:0000256" key="9">
    <source>
        <dbReference type="ARBA" id="ARBA00023128"/>
    </source>
</evidence>
<comment type="subcellular location">
    <subcellularLocation>
        <location evidence="1">Mitochondrion</location>
    </subcellularLocation>
</comment>
<comment type="caution">
    <text evidence="15">The sequence shown here is derived from an EMBL/GenBank/DDBJ whole genome shotgun (WGS) entry which is preliminary data.</text>
</comment>
<evidence type="ECO:0000259" key="14">
    <source>
        <dbReference type="SMART" id="SM00827"/>
    </source>
</evidence>
<evidence type="ECO:0000256" key="11">
    <source>
        <dbReference type="ARBA" id="ARBA00061523"/>
    </source>
</evidence>
<evidence type="ECO:0000256" key="3">
    <source>
        <dbReference type="ARBA" id="ARBA00013258"/>
    </source>
</evidence>
<proteinExistence type="inferred from homology"/>
<dbReference type="PANTHER" id="PTHR47170:SF2">
    <property type="entry name" value="MALONYL-COA:ACP TRANSACYLASE (MAT) DOMAIN-CONTAINING PROTEIN"/>
    <property type="match status" value="1"/>
</dbReference>
<evidence type="ECO:0000313" key="16">
    <source>
        <dbReference type="Proteomes" id="UP000748531"/>
    </source>
</evidence>
<keyword evidence="16" id="KW-1185">Reference proteome</keyword>
<evidence type="ECO:0000256" key="5">
    <source>
        <dbReference type="ARBA" id="ARBA00022679"/>
    </source>
</evidence>
<feature type="compositionally biased region" description="Polar residues" evidence="13">
    <location>
        <begin position="26"/>
        <end position="43"/>
    </location>
</feature>
<dbReference type="EMBL" id="LUCH01003762">
    <property type="protein sequence ID" value="KAF5399752.1"/>
    <property type="molecule type" value="Genomic_DNA"/>
</dbReference>
<dbReference type="GO" id="GO:0005739">
    <property type="term" value="C:mitochondrion"/>
    <property type="evidence" value="ECO:0007669"/>
    <property type="project" value="UniProtKB-SubCell"/>
</dbReference>
<dbReference type="Gene3D" id="3.30.70.250">
    <property type="entry name" value="Malonyl-CoA ACP transacylase, ACP-binding"/>
    <property type="match status" value="1"/>
</dbReference>
<dbReference type="SUPFAM" id="SSF55048">
    <property type="entry name" value="Probable ACP-binding domain of malonyl-CoA ACP transacylase"/>
    <property type="match status" value="1"/>
</dbReference>
<keyword evidence="8" id="KW-0443">Lipid metabolism</keyword>
<feature type="region of interest" description="Disordered" evidence="13">
    <location>
        <begin position="26"/>
        <end position="46"/>
    </location>
</feature>
<evidence type="ECO:0000256" key="6">
    <source>
        <dbReference type="ARBA" id="ARBA00022832"/>
    </source>
</evidence>
<dbReference type="SMART" id="SM00827">
    <property type="entry name" value="PKS_AT"/>
    <property type="match status" value="1"/>
</dbReference>
<keyword evidence="6" id="KW-0276">Fatty acid metabolism</keyword>
<comment type="similarity">
    <text evidence="11">Belongs to the type II malonyltransferase family.</text>
</comment>
<keyword evidence="7" id="KW-0809">Transit peptide</keyword>
<dbReference type="Gene3D" id="3.40.366.10">
    <property type="entry name" value="Malonyl-Coenzyme A Acyl Carrier Protein, domain 2"/>
    <property type="match status" value="1"/>
</dbReference>
<keyword evidence="5" id="KW-0808">Transferase</keyword>
<keyword evidence="4" id="KW-0444">Lipid biosynthesis</keyword>
<dbReference type="InterPro" id="IPR052760">
    <property type="entry name" value="Mitochondrial_malonyltrans"/>
</dbReference>
<keyword evidence="10" id="KW-0275">Fatty acid biosynthesis</keyword>
<keyword evidence="9" id="KW-0496">Mitochondrion</keyword>
<evidence type="ECO:0000256" key="10">
    <source>
        <dbReference type="ARBA" id="ARBA00023160"/>
    </source>
</evidence>
<evidence type="ECO:0000256" key="4">
    <source>
        <dbReference type="ARBA" id="ARBA00022516"/>
    </source>
</evidence>
<feature type="domain" description="Malonyl-CoA:ACP transacylase (MAT)" evidence="14">
    <location>
        <begin position="58"/>
        <end position="359"/>
    </location>
</feature>
<evidence type="ECO:0000256" key="2">
    <source>
        <dbReference type="ARBA" id="ARBA00005194"/>
    </source>
</evidence>
<evidence type="ECO:0000256" key="12">
    <source>
        <dbReference type="ARBA" id="ARBA00077751"/>
    </source>
</evidence>